<evidence type="ECO:0000259" key="2">
    <source>
        <dbReference type="Pfam" id="PF14111"/>
    </source>
</evidence>
<dbReference type="KEGG" id="ghi:107957005"/>
<keyword evidence="4" id="KW-1185">Reference proteome</keyword>
<evidence type="ECO:0000313" key="4">
    <source>
        <dbReference type="Proteomes" id="UP000818029"/>
    </source>
</evidence>
<dbReference type="InterPro" id="IPR040256">
    <property type="entry name" value="At4g02000-like"/>
</dbReference>
<dbReference type="InterPro" id="IPR025558">
    <property type="entry name" value="DUF4283"/>
</dbReference>
<reference evidence="4" key="1">
    <citation type="journal article" date="2020" name="Nat. Genet.">
        <title>Genomic diversifications of five Gossypium allopolyploid species and their impact on cotton improvement.</title>
        <authorList>
            <person name="Chen Z.J."/>
            <person name="Sreedasyam A."/>
            <person name="Ando A."/>
            <person name="Song Q."/>
            <person name="De Santiago L.M."/>
            <person name="Hulse-Kemp A.M."/>
            <person name="Ding M."/>
            <person name="Ye W."/>
            <person name="Kirkbride R.C."/>
            <person name="Jenkins J."/>
            <person name="Plott C."/>
            <person name="Lovell J."/>
            <person name="Lin Y.M."/>
            <person name="Vaughn R."/>
            <person name="Liu B."/>
            <person name="Simpson S."/>
            <person name="Scheffler B.E."/>
            <person name="Wen L."/>
            <person name="Saski C.A."/>
            <person name="Grover C.E."/>
            <person name="Hu G."/>
            <person name="Conover J.L."/>
            <person name="Carlson J.W."/>
            <person name="Shu S."/>
            <person name="Boston L.B."/>
            <person name="Williams M."/>
            <person name="Peterson D.G."/>
            <person name="McGee K."/>
            <person name="Jones D.C."/>
            <person name="Wendel J.F."/>
            <person name="Stelly D.M."/>
            <person name="Grimwood J."/>
            <person name="Schmutz J."/>
        </authorList>
    </citation>
    <scope>NUCLEOTIDE SEQUENCE [LARGE SCALE GENOMIC DNA]</scope>
    <source>
        <strain evidence="4">cv. TM-1</strain>
    </source>
</reference>
<evidence type="ECO:0008006" key="6">
    <source>
        <dbReference type="Google" id="ProtNLM"/>
    </source>
</evidence>
<evidence type="ECO:0000256" key="1">
    <source>
        <dbReference type="SAM" id="MobiDB-lite"/>
    </source>
</evidence>
<reference evidence="5" key="2">
    <citation type="submission" date="2025-08" db="UniProtKB">
        <authorList>
            <consortium name="RefSeq"/>
        </authorList>
    </citation>
    <scope>IDENTIFICATION</scope>
</reference>
<dbReference type="Pfam" id="PF14392">
    <property type="entry name" value="zf-CCHC_4"/>
    <property type="match status" value="1"/>
</dbReference>
<evidence type="ECO:0000313" key="5">
    <source>
        <dbReference type="RefSeq" id="XP_016747922.1"/>
    </source>
</evidence>
<feature type="compositionally biased region" description="Polar residues" evidence="1">
    <location>
        <begin position="377"/>
        <end position="399"/>
    </location>
</feature>
<accession>A0A1U8P9N7</accession>
<dbReference type="PaxDb" id="3635-A0A1U8P9N7"/>
<dbReference type="InterPro" id="IPR025836">
    <property type="entry name" value="Zn_knuckle_CX2CX4HX4C"/>
</dbReference>
<dbReference type="GeneID" id="107957005"/>
<protein>
    <recommendedName>
        <fullName evidence="6">Nucleolin-like</fullName>
    </recommendedName>
</protein>
<feature type="region of interest" description="Disordered" evidence="1">
    <location>
        <begin position="374"/>
        <end position="399"/>
    </location>
</feature>
<name>A0A1U8P9N7_GOSHI</name>
<dbReference type="STRING" id="3635.A0A1U8P9N7"/>
<dbReference type="Proteomes" id="UP000818029">
    <property type="component" value="Chromosome A05"/>
</dbReference>
<feature type="domain" description="DUF4283" evidence="2">
    <location>
        <begin position="48"/>
        <end position="127"/>
    </location>
</feature>
<sequence length="399" mass="45049">MRNGGRVGYTACYFFLCTMEEELANLTLIDDEEEAFHEEAGVVDQTYGLCLVGCCLTDSLVHFPSLRNTLADLWHPVKGICISDLGEKRFLFQFFYEVDIQRVLSGTPWFFNNHMLLLHRIQAGENPLTVPLNMADFWVQIHDFPLGLMTVSMAEQFGNFVEKFIDYDTSFSPLGFQTFMRIRVCLDVSKLLRRKKKILIGNDRITYARFQYEKLSLFCFICGKLGHGESFCPLRTVVELSKIVFGWDITLRAAVRRQNVTASKWLREADGSEYGILNKARTFRGFNPTDNKDSERNLGGVLAEGYFNPNLIPIGFNYAAVIEGNVKWPARNLREVGGADSGLGPMDLQADEENDLIVSLEGKKRQRVANVPVYPSGHSSIEGNFDISANSASQSSRPQ</sequence>
<dbReference type="PANTHER" id="PTHR31286:SF153">
    <property type="entry name" value="DUF4283 DOMAIN PROTEIN"/>
    <property type="match status" value="1"/>
</dbReference>
<dbReference type="PANTHER" id="PTHR31286">
    <property type="entry name" value="GLYCINE-RICH CELL WALL STRUCTURAL PROTEIN 1.8-LIKE"/>
    <property type="match status" value="1"/>
</dbReference>
<dbReference type="Pfam" id="PF14111">
    <property type="entry name" value="DUF4283"/>
    <property type="match status" value="1"/>
</dbReference>
<evidence type="ECO:0000259" key="3">
    <source>
        <dbReference type="Pfam" id="PF14392"/>
    </source>
</evidence>
<organism evidence="4 5">
    <name type="scientific">Gossypium hirsutum</name>
    <name type="common">Upland cotton</name>
    <name type="synonym">Gossypium mexicanum</name>
    <dbReference type="NCBI Taxonomy" id="3635"/>
    <lineage>
        <taxon>Eukaryota</taxon>
        <taxon>Viridiplantae</taxon>
        <taxon>Streptophyta</taxon>
        <taxon>Embryophyta</taxon>
        <taxon>Tracheophyta</taxon>
        <taxon>Spermatophyta</taxon>
        <taxon>Magnoliopsida</taxon>
        <taxon>eudicotyledons</taxon>
        <taxon>Gunneridae</taxon>
        <taxon>Pentapetalae</taxon>
        <taxon>rosids</taxon>
        <taxon>malvids</taxon>
        <taxon>Malvales</taxon>
        <taxon>Malvaceae</taxon>
        <taxon>Malvoideae</taxon>
        <taxon>Gossypium</taxon>
    </lineage>
</organism>
<proteinExistence type="predicted"/>
<dbReference type="AlphaFoldDB" id="A0A1U8P9N7"/>
<dbReference type="RefSeq" id="XP_016747922.1">
    <property type="nucleotide sequence ID" value="XM_016892433.2"/>
</dbReference>
<feature type="domain" description="Zinc knuckle CX2CX4HX4C" evidence="3">
    <location>
        <begin position="186"/>
        <end position="233"/>
    </location>
</feature>
<gene>
    <name evidence="5" type="primary">LOC107957005</name>
</gene>